<feature type="domain" description="DAGKc" evidence="1">
    <location>
        <begin position="121"/>
        <end position="253"/>
    </location>
</feature>
<keyword evidence="2" id="KW-0418">Kinase</keyword>
<dbReference type="InterPro" id="IPR045540">
    <property type="entry name" value="YegS/DAGK_C"/>
</dbReference>
<dbReference type="InterPro" id="IPR017438">
    <property type="entry name" value="ATP-NAD_kinase_N"/>
</dbReference>
<evidence type="ECO:0000259" key="1">
    <source>
        <dbReference type="PROSITE" id="PS50146"/>
    </source>
</evidence>
<evidence type="ECO:0000313" key="3">
    <source>
        <dbReference type="Proteomes" id="UP000031561"/>
    </source>
</evidence>
<dbReference type="NCBIfam" id="TIGR00147">
    <property type="entry name" value="YegS/Rv2252/BmrU family lipid kinase"/>
    <property type="match status" value="1"/>
</dbReference>
<dbReference type="InterPro" id="IPR005218">
    <property type="entry name" value="Diacylglycerol/lipid_kinase"/>
</dbReference>
<dbReference type="SMART" id="SM00046">
    <property type="entry name" value="DAGKc"/>
    <property type="match status" value="1"/>
</dbReference>
<dbReference type="GO" id="GO:0016301">
    <property type="term" value="F:kinase activity"/>
    <property type="evidence" value="ECO:0007669"/>
    <property type="project" value="UniProtKB-KW"/>
</dbReference>
<name>A0ABD4T8F6_9CYAN</name>
<dbReference type="PANTHER" id="PTHR30492:SF0">
    <property type="entry name" value="METHYLGLYOXAL SYNTHASE"/>
    <property type="match status" value="1"/>
</dbReference>
<sequence length="437" mass="46007">MATQVAIIAQDGQQEQLRQIVQAHQSVLCRYPLIAPEATAQEIARTTTLAPQALLALHRGGITQIAARVAQQEVVAVLYLADPETLGQQSELQTLQRLCVLYDVPLGLNPSTIAAILDQLRRSRVAHLIFNPVSGQSDAVADLKLIQSVLGSAMTLHVHKTSPDTHPAELVQAAIASQADLVIAAGGDGTVSAVAGALMGSQIPLGIIPRGTANAFAAALGITGGFMQLRNACRIIVEGKTAVVDVARCNGQPMILLAGIGLEAEVVERANREAKDRWGALAYIMEGIRQFNAQELFETEIEIEGVVKQFNAGAVTIANAAPPTSVMAQGGGTVNATDGLLDITVAAPQSDLEALGAMVNLVGAALLRTPTSREDIINLQTRRVKVTTSPPQKVVVDGEMLGTTPIEVECIPQGLAVLVPQSMQMDPEQEADDHSIL</sequence>
<dbReference type="Pfam" id="PF00781">
    <property type="entry name" value="DAGK_cat"/>
    <property type="match status" value="1"/>
</dbReference>
<dbReference type="NCBIfam" id="NF002033">
    <property type="entry name" value="PRK00861.1"/>
    <property type="match status" value="1"/>
</dbReference>
<dbReference type="InterPro" id="IPR036914">
    <property type="entry name" value="MGS-like_dom_sf"/>
</dbReference>
<dbReference type="Gene3D" id="3.40.50.10330">
    <property type="entry name" value="Probable inorganic polyphosphate/atp-NAD kinase, domain 1"/>
    <property type="match status" value="1"/>
</dbReference>
<organism evidence="2 3">
    <name type="scientific">Lyngbya confervoides BDU141951</name>
    <dbReference type="NCBI Taxonomy" id="1574623"/>
    <lineage>
        <taxon>Bacteria</taxon>
        <taxon>Bacillati</taxon>
        <taxon>Cyanobacteriota</taxon>
        <taxon>Cyanophyceae</taxon>
        <taxon>Oscillatoriophycideae</taxon>
        <taxon>Oscillatoriales</taxon>
        <taxon>Microcoleaceae</taxon>
        <taxon>Lyngbya</taxon>
    </lineage>
</organism>
<keyword evidence="2" id="KW-0808">Transferase</keyword>
<dbReference type="AlphaFoldDB" id="A0ABD4T8F6"/>
<reference evidence="2 3" key="1">
    <citation type="journal article" date="2015" name="Genome Announc.">
        <title>Draft Genome Sequence of Filamentous Marine Cyanobacterium Lyngbya confervoides Strain BDU141951.</title>
        <authorList>
            <person name="Chandrababunaidu M.M."/>
            <person name="Sen D."/>
            <person name="Tripathy S."/>
        </authorList>
    </citation>
    <scope>NUCLEOTIDE SEQUENCE [LARGE SCALE GENOMIC DNA]</scope>
    <source>
        <strain evidence="2 3">BDU141951</strain>
    </source>
</reference>
<gene>
    <name evidence="2" type="ORF">QQ91_0018755</name>
</gene>
<evidence type="ECO:0000313" key="2">
    <source>
        <dbReference type="EMBL" id="MCM1984866.1"/>
    </source>
</evidence>
<dbReference type="Proteomes" id="UP000031561">
    <property type="component" value="Unassembled WGS sequence"/>
</dbReference>
<protein>
    <submittedName>
        <fullName evidence="2">YegS/Rv2252/BmrU family lipid kinase</fullName>
    </submittedName>
</protein>
<dbReference type="SUPFAM" id="SSF111331">
    <property type="entry name" value="NAD kinase/diacylglycerol kinase-like"/>
    <property type="match status" value="1"/>
</dbReference>
<accession>A0ABD4T8F6</accession>
<comment type="caution">
    <text evidence="2">The sequence shown here is derived from an EMBL/GenBank/DDBJ whole genome shotgun (WGS) entry which is preliminary data.</text>
</comment>
<dbReference type="EMBL" id="JTHE03000106">
    <property type="protein sequence ID" value="MCM1984866.1"/>
    <property type="molecule type" value="Genomic_DNA"/>
</dbReference>
<dbReference type="PANTHER" id="PTHR30492">
    <property type="entry name" value="METHYLGLYOXAL SYNTHASE"/>
    <property type="match status" value="1"/>
</dbReference>
<dbReference type="Gene3D" id="2.60.200.40">
    <property type="match status" value="1"/>
</dbReference>
<dbReference type="InterPro" id="IPR001206">
    <property type="entry name" value="Diacylglycerol_kinase_cat_dom"/>
</dbReference>
<dbReference type="SUPFAM" id="SSF52335">
    <property type="entry name" value="Methylglyoxal synthase-like"/>
    <property type="match status" value="1"/>
</dbReference>
<dbReference type="PROSITE" id="PS50146">
    <property type="entry name" value="DAGK"/>
    <property type="match status" value="1"/>
</dbReference>
<proteinExistence type="predicted"/>
<dbReference type="RefSeq" id="WP_166277300.1">
    <property type="nucleotide sequence ID" value="NZ_JTHE03000106.1"/>
</dbReference>
<dbReference type="InterPro" id="IPR004363">
    <property type="entry name" value="Methylgl_synth"/>
</dbReference>
<dbReference type="Pfam" id="PF19279">
    <property type="entry name" value="YegS_C"/>
    <property type="match status" value="1"/>
</dbReference>
<keyword evidence="3" id="KW-1185">Reference proteome</keyword>
<dbReference type="Gene3D" id="3.40.50.1380">
    <property type="entry name" value="Methylglyoxal synthase-like domain"/>
    <property type="match status" value="1"/>
</dbReference>
<dbReference type="InterPro" id="IPR016064">
    <property type="entry name" value="NAD/diacylglycerol_kinase_sf"/>
</dbReference>